<evidence type="ECO:0000259" key="3">
    <source>
        <dbReference type="Pfam" id="PF07883"/>
    </source>
</evidence>
<proteinExistence type="predicted"/>
<dbReference type="InterPro" id="IPR014710">
    <property type="entry name" value="RmlC-like_jellyroll"/>
</dbReference>
<feature type="signal peptide" evidence="2">
    <location>
        <begin position="1"/>
        <end position="28"/>
    </location>
</feature>
<dbReference type="InterPro" id="IPR013096">
    <property type="entry name" value="Cupin_2"/>
</dbReference>
<evidence type="ECO:0000256" key="2">
    <source>
        <dbReference type="SAM" id="SignalP"/>
    </source>
</evidence>
<dbReference type="PANTHER" id="PTHR38599:SF1">
    <property type="entry name" value="CUPIN DOMAIN PROTEIN (AFU_ORTHOLOGUE AFUA_3G13620)"/>
    <property type="match status" value="1"/>
</dbReference>
<accession>C1CZT7</accession>
<dbReference type="eggNOG" id="COG1917">
    <property type="taxonomic scope" value="Bacteria"/>
</dbReference>
<dbReference type="AlphaFoldDB" id="C1CZT7"/>
<keyword evidence="2" id="KW-0732">Signal</keyword>
<protein>
    <submittedName>
        <fullName evidence="4">Putative Cupin 2 conserved barrel domain protein</fullName>
    </submittedName>
</protein>
<dbReference type="KEGG" id="ddr:Deide_03670"/>
<sequence>MKSVPVILGVVVSVSLVACMPAVSTTHAPDMHSTAMTLRPVVSHQTSVDAVNVPAEFDVVQTVTEFAPGAFSTVHTHGGHGYMTVLSGEITFRLAGGQERKAKAGETILENPGEMGQAGNSGTTPARYVITFLLPKGAALTTQQDPNAPTPAGQKTIARNTFTPTRPTGAFSVVQFMMNFAPGAATPVHTHGGEGYVTVLEGEITFRAGGTERTYKAGETFTERVNEVVQARNVGQVPASVVVTYLLPKGATLTTNQ</sequence>
<evidence type="ECO:0000313" key="4">
    <source>
        <dbReference type="EMBL" id="ACO45189.1"/>
    </source>
</evidence>
<dbReference type="EMBL" id="CP001114">
    <property type="protein sequence ID" value="ACO45189.1"/>
    <property type="molecule type" value="Genomic_DNA"/>
</dbReference>
<name>C1CZT7_DEIDV</name>
<dbReference type="RefSeq" id="WP_012692312.1">
    <property type="nucleotide sequence ID" value="NC_012526.1"/>
</dbReference>
<feature type="domain" description="Cupin type-2" evidence="3">
    <location>
        <begin position="63"/>
        <end position="130"/>
    </location>
</feature>
<dbReference type="Gene3D" id="2.60.120.10">
    <property type="entry name" value="Jelly Rolls"/>
    <property type="match status" value="2"/>
</dbReference>
<dbReference type="PROSITE" id="PS51257">
    <property type="entry name" value="PROKAR_LIPOPROTEIN"/>
    <property type="match status" value="1"/>
</dbReference>
<feature type="region of interest" description="Disordered" evidence="1">
    <location>
        <begin position="142"/>
        <end position="164"/>
    </location>
</feature>
<dbReference type="InterPro" id="IPR011051">
    <property type="entry name" value="RmlC_Cupin_sf"/>
</dbReference>
<dbReference type="SUPFAM" id="SSF51182">
    <property type="entry name" value="RmlC-like cupins"/>
    <property type="match status" value="1"/>
</dbReference>
<keyword evidence="5" id="KW-1185">Reference proteome</keyword>
<feature type="domain" description="Cupin type-2" evidence="3">
    <location>
        <begin position="177"/>
        <end position="245"/>
    </location>
</feature>
<gene>
    <name evidence="4" type="ordered locus">Deide_03670</name>
</gene>
<reference evidence="4 5" key="1">
    <citation type="journal article" date="2009" name="PLoS Genet.">
        <title>Alliance of proteomics and genomics to unravel the specificities of Sahara bacterium Deinococcus deserti.</title>
        <authorList>
            <person name="de Groot A."/>
            <person name="Dulermo R."/>
            <person name="Ortet P."/>
            <person name="Blanchard L."/>
            <person name="Guerin P."/>
            <person name="Fernandez B."/>
            <person name="Vacherie B."/>
            <person name="Dossat C."/>
            <person name="Jolivet E."/>
            <person name="Siguier P."/>
            <person name="Chandler M."/>
            <person name="Barakat M."/>
            <person name="Dedieu A."/>
            <person name="Barbe V."/>
            <person name="Heulin T."/>
            <person name="Sommer S."/>
            <person name="Achouak W."/>
            <person name="Armengaud J."/>
        </authorList>
    </citation>
    <scope>NUCLEOTIDE SEQUENCE [LARGE SCALE GENOMIC DNA]</scope>
    <source>
        <strain evidence="5">DSM 17065 / CIP 109153 / LMG 22923 / VCD115</strain>
    </source>
</reference>
<dbReference type="HOGENOM" id="CLU_1123110_0_0_0"/>
<evidence type="ECO:0000313" key="5">
    <source>
        <dbReference type="Proteomes" id="UP000002208"/>
    </source>
</evidence>
<evidence type="ECO:0000256" key="1">
    <source>
        <dbReference type="SAM" id="MobiDB-lite"/>
    </source>
</evidence>
<dbReference type="Proteomes" id="UP000002208">
    <property type="component" value="Chromosome"/>
</dbReference>
<dbReference type="PANTHER" id="PTHR38599">
    <property type="entry name" value="CUPIN DOMAIN PROTEIN (AFU_ORTHOLOGUE AFUA_3G13620)"/>
    <property type="match status" value="1"/>
</dbReference>
<dbReference type="STRING" id="546414.Deide_03670"/>
<feature type="chain" id="PRO_5002905845" evidence="2">
    <location>
        <begin position="29"/>
        <end position="257"/>
    </location>
</feature>
<dbReference type="Pfam" id="PF07883">
    <property type="entry name" value="Cupin_2"/>
    <property type="match status" value="2"/>
</dbReference>
<organism evidence="4 5">
    <name type="scientific">Deinococcus deserti (strain DSM 17065 / CIP 109153 / LMG 22923 / VCD115)</name>
    <dbReference type="NCBI Taxonomy" id="546414"/>
    <lineage>
        <taxon>Bacteria</taxon>
        <taxon>Thermotogati</taxon>
        <taxon>Deinococcota</taxon>
        <taxon>Deinococci</taxon>
        <taxon>Deinococcales</taxon>
        <taxon>Deinococcaceae</taxon>
        <taxon>Deinococcus</taxon>
    </lineage>
</organism>
<dbReference type="PaxDb" id="546414-Deide_03670"/>